<accession>A0AC34FHN0</accession>
<name>A0AC34FHN0_9BILA</name>
<organism evidence="1 2">
    <name type="scientific">Panagrolaimus sp. ES5</name>
    <dbReference type="NCBI Taxonomy" id="591445"/>
    <lineage>
        <taxon>Eukaryota</taxon>
        <taxon>Metazoa</taxon>
        <taxon>Ecdysozoa</taxon>
        <taxon>Nematoda</taxon>
        <taxon>Chromadorea</taxon>
        <taxon>Rhabditida</taxon>
        <taxon>Tylenchina</taxon>
        <taxon>Panagrolaimomorpha</taxon>
        <taxon>Panagrolaimoidea</taxon>
        <taxon>Panagrolaimidae</taxon>
        <taxon>Panagrolaimus</taxon>
    </lineage>
</organism>
<protein>
    <submittedName>
        <fullName evidence="2">Uncharacterized protein</fullName>
    </submittedName>
</protein>
<evidence type="ECO:0000313" key="2">
    <source>
        <dbReference type="WBParaSite" id="ES5_v2.g16705.t1"/>
    </source>
</evidence>
<dbReference type="WBParaSite" id="ES5_v2.g16705.t1">
    <property type="protein sequence ID" value="ES5_v2.g16705.t1"/>
    <property type="gene ID" value="ES5_v2.g16705"/>
</dbReference>
<proteinExistence type="predicted"/>
<reference evidence="2" key="1">
    <citation type="submission" date="2022-11" db="UniProtKB">
        <authorList>
            <consortium name="WormBaseParasite"/>
        </authorList>
    </citation>
    <scope>IDENTIFICATION</scope>
</reference>
<dbReference type="Proteomes" id="UP000887579">
    <property type="component" value="Unplaced"/>
</dbReference>
<evidence type="ECO:0000313" key="1">
    <source>
        <dbReference type="Proteomes" id="UP000887579"/>
    </source>
</evidence>
<sequence>MEAKNPCPLIPSFICVNIYARQHGQQSHGLQSHSHFFVPSHEHPSQHLQFLHAGFIFDSIKISRIRSRKVQ</sequence>